<keyword evidence="7" id="KW-1185">Reference proteome</keyword>
<evidence type="ECO:0000256" key="4">
    <source>
        <dbReference type="HAMAP-Rule" id="MF_00724"/>
    </source>
</evidence>
<comment type="caution">
    <text evidence="6">The sequence shown here is derived from an EMBL/GenBank/DDBJ whole genome shotgun (WGS) entry which is preliminary data.</text>
</comment>
<name>A0ABU6NWP3_9BACI</name>
<evidence type="ECO:0000313" key="7">
    <source>
        <dbReference type="Proteomes" id="UP001342826"/>
    </source>
</evidence>
<reference evidence="6 7" key="1">
    <citation type="submission" date="2023-03" db="EMBL/GenBank/DDBJ databases">
        <title>Bacillus Genome Sequencing.</title>
        <authorList>
            <person name="Dunlap C."/>
        </authorList>
    </citation>
    <scope>NUCLEOTIDE SEQUENCE [LARGE SCALE GENOMIC DNA]</scope>
    <source>
        <strain evidence="6 7">NRS-1717</strain>
    </source>
</reference>
<dbReference type="InterPro" id="IPR001624">
    <property type="entry name" value="FliE"/>
</dbReference>
<dbReference type="Proteomes" id="UP001342826">
    <property type="component" value="Unassembled WGS sequence"/>
</dbReference>
<dbReference type="PRINTS" id="PR01006">
    <property type="entry name" value="FLGHOOKFLIE"/>
</dbReference>
<comment type="similarity">
    <text evidence="2 4">Belongs to the FliE family.</text>
</comment>
<keyword evidence="6" id="KW-0966">Cell projection</keyword>
<dbReference type="PANTHER" id="PTHR34653:SF1">
    <property type="entry name" value="FLAGELLAR HOOK-BASAL BODY COMPLEX PROTEIN FLIE"/>
    <property type="match status" value="1"/>
</dbReference>
<organism evidence="6 7">
    <name type="scientific">Metabacillus fastidiosus</name>
    <dbReference type="NCBI Taxonomy" id="1458"/>
    <lineage>
        <taxon>Bacteria</taxon>
        <taxon>Bacillati</taxon>
        <taxon>Bacillota</taxon>
        <taxon>Bacilli</taxon>
        <taxon>Bacillales</taxon>
        <taxon>Bacillaceae</taxon>
        <taxon>Metabacillus</taxon>
    </lineage>
</organism>
<gene>
    <name evidence="4 6" type="primary">fliE</name>
    <name evidence="6" type="ORF">P9271_09435</name>
</gene>
<sequence>MINRVAPLNMQTIQPLGQKEAVNEVKANKISFGEILKQSINEVNASQAMSDKMTEALAAGENVELHNVMITAEKASVTLTIATEVRNKAIEAYQEMMRMQV</sequence>
<evidence type="ECO:0000313" key="6">
    <source>
        <dbReference type="EMBL" id="MED4401535.1"/>
    </source>
</evidence>
<comment type="subcellular location">
    <subcellularLocation>
        <location evidence="1 4">Bacterial flagellum basal body</location>
    </subcellularLocation>
</comment>
<dbReference type="RefSeq" id="WP_066225393.1">
    <property type="nucleotide sequence ID" value="NZ_JARTFQ010000006.1"/>
</dbReference>
<keyword evidence="3 4" id="KW-0975">Bacterial flagellum</keyword>
<keyword evidence="6" id="KW-0969">Cilium</keyword>
<dbReference type="EMBL" id="JARTFS010000006">
    <property type="protein sequence ID" value="MED4401535.1"/>
    <property type="molecule type" value="Genomic_DNA"/>
</dbReference>
<protein>
    <recommendedName>
        <fullName evidence="4 5">Flagellar hook-basal body complex protein FliE</fullName>
    </recommendedName>
</protein>
<dbReference type="Pfam" id="PF02049">
    <property type="entry name" value="FliE"/>
    <property type="match status" value="1"/>
</dbReference>
<dbReference type="GeneID" id="301139630"/>
<evidence type="ECO:0000256" key="3">
    <source>
        <dbReference type="ARBA" id="ARBA00023143"/>
    </source>
</evidence>
<accession>A0ABU6NWP3</accession>
<proteinExistence type="inferred from homology"/>
<dbReference type="PANTHER" id="PTHR34653">
    <property type="match status" value="1"/>
</dbReference>
<keyword evidence="6" id="KW-0282">Flagellum</keyword>
<evidence type="ECO:0000256" key="2">
    <source>
        <dbReference type="ARBA" id="ARBA00009272"/>
    </source>
</evidence>
<dbReference type="NCBIfam" id="TIGR00205">
    <property type="entry name" value="fliE"/>
    <property type="match status" value="1"/>
</dbReference>
<evidence type="ECO:0000256" key="1">
    <source>
        <dbReference type="ARBA" id="ARBA00004117"/>
    </source>
</evidence>
<evidence type="ECO:0000256" key="5">
    <source>
        <dbReference type="NCBIfam" id="TIGR00205"/>
    </source>
</evidence>
<dbReference type="HAMAP" id="MF_00724">
    <property type="entry name" value="FliE"/>
    <property type="match status" value="1"/>
</dbReference>